<keyword evidence="11" id="KW-0012">Acyltransferase</keyword>
<keyword evidence="3 11" id="KW-0808">Transferase</keyword>
<reference evidence="11 12" key="1">
    <citation type="submission" date="2023-07" db="EMBL/GenBank/DDBJ databases">
        <title>Genomic Encyclopedia of Type Strains, Phase IV (KMG-IV): sequencing the most valuable type-strain genomes for metagenomic binning, comparative biology and taxonomic classification.</title>
        <authorList>
            <person name="Goeker M."/>
        </authorList>
    </citation>
    <scope>NUCLEOTIDE SEQUENCE [LARGE SCALE GENOMIC DNA]</scope>
    <source>
        <strain evidence="11 12">DSM 45903</strain>
    </source>
</reference>
<gene>
    <name evidence="11" type="ORF">JOE21_001915</name>
</gene>
<evidence type="ECO:0000313" key="12">
    <source>
        <dbReference type="Proteomes" id="UP001185012"/>
    </source>
</evidence>
<keyword evidence="5 10" id="KW-1133">Transmembrane helix</keyword>
<feature type="transmembrane region" description="Helical" evidence="10">
    <location>
        <begin position="6"/>
        <end position="25"/>
    </location>
</feature>
<protein>
    <submittedName>
        <fullName evidence="11">Glycerol-3-phosphate acyltransferase PlsY</fullName>
        <ecNumber evidence="11">2.3.1.15</ecNumber>
    </submittedName>
</protein>
<evidence type="ECO:0000256" key="2">
    <source>
        <dbReference type="ARBA" id="ARBA00022516"/>
    </source>
</evidence>
<feature type="transmembrane region" description="Helical" evidence="10">
    <location>
        <begin position="61"/>
        <end position="82"/>
    </location>
</feature>
<keyword evidence="4 10" id="KW-0812">Transmembrane</keyword>
<evidence type="ECO:0000256" key="4">
    <source>
        <dbReference type="ARBA" id="ARBA00022692"/>
    </source>
</evidence>
<keyword evidence="6" id="KW-0443">Lipid metabolism</keyword>
<evidence type="ECO:0000313" key="11">
    <source>
        <dbReference type="EMBL" id="MDR6225909.1"/>
    </source>
</evidence>
<dbReference type="SMART" id="SM01207">
    <property type="entry name" value="G3P_acyltransf"/>
    <property type="match status" value="1"/>
</dbReference>
<feature type="transmembrane region" description="Helical" evidence="10">
    <location>
        <begin position="94"/>
        <end position="118"/>
    </location>
</feature>
<name>A0ABU1IP23_9BACL</name>
<keyword evidence="2" id="KW-0444">Lipid biosynthesis</keyword>
<feature type="transmembrane region" description="Helical" evidence="10">
    <location>
        <begin position="125"/>
        <end position="143"/>
    </location>
</feature>
<sequence>MTIIFVTVIAYLIGSLPVSFLWGWARFRHRPMISSVNPPNDPLVVLGIQVGKGVTATTAGLLFAGWAGAAMAAIAAVVGEVFSVFRRFQGGDGAVVAAGALLVLSPILILLGVVIYGLSLLLTRYFSLSTMVTAVLLMVLSLVLFPQVYVILVVFAAGGLVLYRHWGDFGRWKRGLEIPFRFKWFR</sequence>
<dbReference type="PANTHER" id="PTHR30309:SF0">
    <property type="entry name" value="GLYCEROL-3-PHOSPHATE ACYLTRANSFERASE-RELATED"/>
    <property type="match status" value="1"/>
</dbReference>
<accession>A0ABU1IP23</accession>
<proteinExistence type="predicted"/>
<evidence type="ECO:0000256" key="3">
    <source>
        <dbReference type="ARBA" id="ARBA00022679"/>
    </source>
</evidence>
<keyword evidence="7 10" id="KW-0472">Membrane</keyword>
<dbReference type="Proteomes" id="UP001185012">
    <property type="component" value="Unassembled WGS sequence"/>
</dbReference>
<evidence type="ECO:0000256" key="8">
    <source>
        <dbReference type="ARBA" id="ARBA00023209"/>
    </source>
</evidence>
<evidence type="ECO:0000256" key="5">
    <source>
        <dbReference type="ARBA" id="ARBA00022989"/>
    </source>
</evidence>
<dbReference type="RefSeq" id="WP_309865124.1">
    <property type="nucleotide sequence ID" value="NZ_JAVDQG010000004.1"/>
</dbReference>
<keyword evidence="1" id="KW-1003">Cell membrane</keyword>
<feature type="transmembrane region" description="Helical" evidence="10">
    <location>
        <begin position="149"/>
        <end position="166"/>
    </location>
</feature>
<keyword evidence="8" id="KW-0594">Phospholipid biosynthesis</keyword>
<comment type="caution">
    <text evidence="11">The sequence shown here is derived from an EMBL/GenBank/DDBJ whole genome shotgun (WGS) entry which is preliminary data.</text>
</comment>
<dbReference type="GO" id="GO:0004366">
    <property type="term" value="F:glycerol-3-phosphate O-acyltransferase activity"/>
    <property type="evidence" value="ECO:0007669"/>
    <property type="project" value="UniProtKB-EC"/>
</dbReference>
<keyword evidence="12" id="KW-1185">Reference proteome</keyword>
<dbReference type="PANTHER" id="PTHR30309">
    <property type="entry name" value="INNER MEMBRANE PROTEIN YGIH"/>
    <property type="match status" value="1"/>
</dbReference>
<evidence type="ECO:0000256" key="9">
    <source>
        <dbReference type="ARBA" id="ARBA00023264"/>
    </source>
</evidence>
<dbReference type="EMBL" id="JAVDQG010000004">
    <property type="protein sequence ID" value="MDR6225909.1"/>
    <property type="molecule type" value="Genomic_DNA"/>
</dbReference>
<evidence type="ECO:0000256" key="6">
    <source>
        <dbReference type="ARBA" id="ARBA00023098"/>
    </source>
</evidence>
<organism evidence="11 12">
    <name type="scientific">Desmospora profundinema</name>
    <dbReference type="NCBI Taxonomy" id="1571184"/>
    <lineage>
        <taxon>Bacteria</taxon>
        <taxon>Bacillati</taxon>
        <taxon>Bacillota</taxon>
        <taxon>Bacilli</taxon>
        <taxon>Bacillales</taxon>
        <taxon>Thermoactinomycetaceae</taxon>
        <taxon>Desmospora</taxon>
    </lineage>
</organism>
<dbReference type="Pfam" id="PF02660">
    <property type="entry name" value="G3P_acyltransf"/>
    <property type="match status" value="1"/>
</dbReference>
<dbReference type="InterPro" id="IPR003811">
    <property type="entry name" value="G3P_acylTferase_PlsY"/>
</dbReference>
<keyword evidence="9" id="KW-1208">Phospholipid metabolism</keyword>
<dbReference type="EC" id="2.3.1.15" evidence="11"/>
<evidence type="ECO:0000256" key="7">
    <source>
        <dbReference type="ARBA" id="ARBA00023136"/>
    </source>
</evidence>
<evidence type="ECO:0000256" key="1">
    <source>
        <dbReference type="ARBA" id="ARBA00022475"/>
    </source>
</evidence>
<evidence type="ECO:0000256" key="10">
    <source>
        <dbReference type="SAM" id="Phobius"/>
    </source>
</evidence>